<dbReference type="SUPFAM" id="SSF47986">
    <property type="entry name" value="DEATH domain"/>
    <property type="match status" value="1"/>
</dbReference>
<organism evidence="3 4">
    <name type="scientific">Mytilus galloprovincialis</name>
    <name type="common">Mediterranean mussel</name>
    <dbReference type="NCBI Taxonomy" id="29158"/>
    <lineage>
        <taxon>Eukaryota</taxon>
        <taxon>Metazoa</taxon>
        <taxon>Spiralia</taxon>
        <taxon>Lophotrochozoa</taxon>
        <taxon>Mollusca</taxon>
        <taxon>Bivalvia</taxon>
        <taxon>Autobranchia</taxon>
        <taxon>Pteriomorphia</taxon>
        <taxon>Mytilida</taxon>
        <taxon>Mytiloidea</taxon>
        <taxon>Mytilidae</taxon>
        <taxon>Mytilinae</taxon>
        <taxon>Mytilus</taxon>
    </lineage>
</organism>
<proteinExistence type="predicted"/>
<dbReference type="Gene3D" id="1.10.533.10">
    <property type="entry name" value="Death Domain, Fas"/>
    <property type="match status" value="1"/>
</dbReference>
<dbReference type="OrthoDB" id="6136137at2759"/>
<sequence length="436" mass="50460">MDNDIRRVRFDTEVDETILTGKWSFLRYLLTLNEEINLQIIADTLEDRGALSPDEKDVILQLYNYREKVELCLGTVMVSGPNSYTTICEVLRDCGYGHIVESLKADDEESDKSDKDLQLVQPKRFMLSSKDRSTIHSSQASKTSKTDPLAIQGVRMAINTLSKDAKASHREFSAIITRQEELEIQLEEVMASLDNAREALIKERHEKVSLQEKLRLRDEDLVEMTKRYRELQKAMVKLKETNNKYHERIQKLQIENEEMRKMNTDKRELQEELEKRNEEIKHLKDTIEAQSKKISEQESLINDRLAVIDQLANDHAKLADGQVKLEKIMSGQSDNIARLASNKEHTEKIIDTQQQQINLQQATLVMMKEQLEKLENRMNQQDNQHNVLGLQPAETNNRSRRQTSNSPAKQVHQKPFMAAGKQDTSKSAYWRGGEKK</sequence>
<gene>
    <name evidence="3" type="ORF">MGAL_10B033450</name>
</gene>
<accession>A0A8B6BXR6</accession>
<reference evidence="3" key="1">
    <citation type="submission" date="2018-11" db="EMBL/GenBank/DDBJ databases">
        <authorList>
            <person name="Alioto T."/>
            <person name="Alioto T."/>
        </authorList>
    </citation>
    <scope>NUCLEOTIDE SEQUENCE</scope>
</reference>
<dbReference type="EMBL" id="UYJE01000866">
    <property type="protein sequence ID" value="VDH97186.1"/>
    <property type="molecule type" value="Genomic_DNA"/>
</dbReference>
<evidence type="ECO:0008006" key="5">
    <source>
        <dbReference type="Google" id="ProtNLM"/>
    </source>
</evidence>
<keyword evidence="4" id="KW-1185">Reference proteome</keyword>
<protein>
    <recommendedName>
        <fullName evidence="5">CARD domain-containing protein</fullName>
    </recommendedName>
</protein>
<dbReference type="InterPro" id="IPR011029">
    <property type="entry name" value="DEATH-like_dom_sf"/>
</dbReference>
<dbReference type="Proteomes" id="UP000596742">
    <property type="component" value="Unassembled WGS sequence"/>
</dbReference>
<dbReference type="AlphaFoldDB" id="A0A8B6BXR6"/>
<comment type="caution">
    <text evidence="3">The sequence shown here is derived from an EMBL/GenBank/DDBJ whole genome shotgun (WGS) entry which is preliminary data.</text>
</comment>
<evidence type="ECO:0000256" key="1">
    <source>
        <dbReference type="SAM" id="Coils"/>
    </source>
</evidence>
<evidence type="ECO:0000256" key="2">
    <source>
        <dbReference type="SAM" id="MobiDB-lite"/>
    </source>
</evidence>
<name>A0A8B6BXR6_MYTGA</name>
<keyword evidence="1" id="KW-0175">Coiled coil</keyword>
<feature type="coiled-coil region" evidence="1">
    <location>
        <begin position="179"/>
        <end position="300"/>
    </location>
</feature>
<feature type="region of interest" description="Disordered" evidence="2">
    <location>
        <begin position="390"/>
        <end position="436"/>
    </location>
</feature>
<evidence type="ECO:0000313" key="4">
    <source>
        <dbReference type="Proteomes" id="UP000596742"/>
    </source>
</evidence>
<dbReference type="CDD" id="cd01671">
    <property type="entry name" value="CARD"/>
    <property type="match status" value="1"/>
</dbReference>
<evidence type="ECO:0000313" key="3">
    <source>
        <dbReference type="EMBL" id="VDH97186.1"/>
    </source>
</evidence>